<dbReference type="InterPro" id="IPR026341">
    <property type="entry name" value="T9SS_type_B"/>
</dbReference>
<dbReference type="Pfam" id="PF18911">
    <property type="entry name" value="PKD_4"/>
    <property type="match status" value="2"/>
</dbReference>
<dbReference type="InterPro" id="IPR000601">
    <property type="entry name" value="PKD_dom"/>
</dbReference>
<gene>
    <name evidence="2" type="ORF">ABR189_27815</name>
</gene>
<dbReference type="CDD" id="cd00146">
    <property type="entry name" value="PKD"/>
    <property type="match status" value="2"/>
</dbReference>
<accession>A0ABV2TDX0</accession>
<dbReference type="EMBL" id="JBEXAC010000003">
    <property type="protein sequence ID" value="MET7001221.1"/>
    <property type="molecule type" value="Genomic_DNA"/>
</dbReference>
<feature type="domain" description="PKD" evidence="1">
    <location>
        <begin position="302"/>
        <end position="360"/>
    </location>
</feature>
<dbReference type="Gene3D" id="2.60.40.10">
    <property type="entry name" value="Immunoglobulins"/>
    <property type="match status" value="2"/>
</dbReference>
<evidence type="ECO:0000313" key="3">
    <source>
        <dbReference type="Proteomes" id="UP001549749"/>
    </source>
</evidence>
<organism evidence="2 3">
    <name type="scientific">Chitinophaga defluvii</name>
    <dbReference type="NCBI Taxonomy" id="3163343"/>
    <lineage>
        <taxon>Bacteria</taxon>
        <taxon>Pseudomonadati</taxon>
        <taxon>Bacteroidota</taxon>
        <taxon>Chitinophagia</taxon>
        <taxon>Chitinophagales</taxon>
        <taxon>Chitinophagaceae</taxon>
        <taxon>Chitinophaga</taxon>
    </lineage>
</organism>
<feature type="domain" description="PKD" evidence="1">
    <location>
        <begin position="397"/>
        <end position="448"/>
    </location>
</feature>
<name>A0ABV2TDX0_9BACT</name>
<dbReference type="Pfam" id="PF13585">
    <property type="entry name" value="CHU_C"/>
    <property type="match status" value="1"/>
</dbReference>
<dbReference type="SMART" id="SM00089">
    <property type="entry name" value="PKD"/>
    <property type="match status" value="3"/>
</dbReference>
<dbReference type="InterPro" id="IPR013783">
    <property type="entry name" value="Ig-like_fold"/>
</dbReference>
<dbReference type="RefSeq" id="WP_354663793.1">
    <property type="nucleotide sequence ID" value="NZ_JBEXAC010000003.1"/>
</dbReference>
<protein>
    <submittedName>
        <fullName evidence="2">PKD domain-containing protein</fullName>
    </submittedName>
</protein>
<comment type="caution">
    <text evidence="2">The sequence shown here is derived from an EMBL/GenBank/DDBJ whole genome shotgun (WGS) entry which is preliminary data.</text>
</comment>
<evidence type="ECO:0000313" key="2">
    <source>
        <dbReference type="EMBL" id="MET7001221.1"/>
    </source>
</evidence>
<dbReference type="PROSITE" id="PS50093">
    <property type="entry name" value="PKD"/>
    <property type="match status" value="2"/>
</dbReference>
<dbReference type="SUPFAM" id="SSF49299">
    <property type="entry name" value="PKD domain"/>
    <property type="match status" value="2"/>
</dbReference>
<keyword evidence="3" id="KW-1185">Reference proteome</keyword>
<proteinExistence type="predicted"/>
<sequence length="856" mass="93798">MSYTFLRMNGNNYEYKVTLKLYRICGTGERVAELPEKIYFSVFDKATYQHAPGSPYLRSRSSKEVRELGQVDPCIVNPPSICFQIGTYEADISVASNAEGYIVAFQSCCRDNFMVNIVDEARPNDPLYPGTGATYFTELPGTNNSVPGNSSAVFAKDEAVLVCAGKNFTYDFSAKDKDGDRLEYSFCDAYSGGQTTPTETNIPPAAIAPNYSNVKYIPPYSGGSPLGPDVVIDKNTGIISGKAPPSGKYVVTVCVTEYRNNKVINIHRKDFHVNVTNCIKQVVAAMPEKYADCDSYTINFANNSTPGKEYRWHFGDGTRLVTTSQDVIPHTYAQPGTYTVKLFVDSTSSCGDSAMATAYVYPLLRPDFSFDGLCIQKLTRFTDRSVTNNGVDAMDYYRWDFGDTNLTNDTSLSINPTFQYAQPGTYTVQLFMRTVKGCERTITKPISVYDKPPLFTTNDTLLCKNDILQLKAESSQPGGSYSWTPNTAITGANTPTPTVRPQNDIDYTVTYTDVQSCINSHTIHIDVRDAIHVSTAADSTVCTGDPISLRAVSDGGDNYAYSWRDLTTNTEIGTTPNLTVTPAPPSNTYEIAVTLGTCKASDFIILKVVDPPKAFAGNDTTICYGDAVILHATGGSHYRWTPNINIEGPTRASTPARPKDTTVYTVIVTDDLGCPKEVSDDIKVSVVPPVPAFAGNDTIVIKNQPFQLHATGGASYTWTPADGLNSSTIPDPVTTINKDFTYRLTAYTVEGCKGTDDIHLRFMTGPEIYIPTAFSPNGDGLNDKFRPLPVGIVRMDFFRVFDRWGKLMFSTTEYMKGWDGTVNGKPANVGTYAWVVQGENIKGETVLRKGTVTLVK</sequence>
<dbReference type="NCBIfam" id="TIGR04131">
    <property type="entry name" value="Bac_Flav_CTERM"/>
    <property type="match status" value="1"/>
</dbReference>
<dbReference type="InterPro" id="IPR035986">
    <property type="entry name" value="PKD_dom_sf"/>
</dbReference>
<reference evidence="2 3" key="1">
    <citation type="submission" date="2024-06" db="EMBL/GenBank/DDBJ databases">
        <title>Chitinophaga defluvii sp. nov., isolated from municipal sewage.</title>
        <authorList>
            <person name="Zhang L."/>
        </authorList>
    </citation>
    <scope>NUCLEOTIDE SEQUENCE [LARGE SCALE GENOMIC DNA]</scope>
    <source>
        <strain evidence="2 3">H8</strain>
    </source>
</reference>
<dbReference type="InterPro" id="IPR022409">
    <property type="entry name" value="PKD/Chitinase_dom"/>
</dbReference>
<evidence type="ECO:0000259" key="1">
    <source>
        <dbReference type="PROSITE" id="PS50093"/>
    </source>
</evidence>
<dbReference type="Proteomes" id="UP001549749">
    <property type="component" value="Unassembled WGS sequence"/>
</dbReference>